<dbReference type="Gene3D" id="3.40.30.10">
    <property type="entry name" value="Glutaredoxin"/>
    <property type="match status" value="1"/>
</dbReference>
<dbReference type="InterPro" id="IPR042797">
    <property type="entry name" value="GRXCR1"/>
</dbReference>
<dbReference type="Pfam" id="PF23733">
    <property type="entry name" value="GRXCR1-2_C"/>
    <property type="match status" value="1"/>
</dbReference>
<dbReference type="OrthoDB" id="423313at2759"/>
<protein>
    <recommendedName>
        <fullName evidence="3">Glutaredoxin domain-containing protein</fullName>
    </recommendedName>
</protein>
<accession>A0A8S1ENY1</accession>
<reference evidence="1 2" key="1">
    <citation type="submission" date="2020-04" db="EMBL/GenBank/DDBJ databases">
        <authorList>
            <person name="Laetsch R D."/>
            <person name="Stevens L."/>
            <person name="Kumar S."/>
            <person name="Blaxter L. M."/>
        </authorList>
    </citation>
    <scope>NUCLEOTIDE SEQUENCE [LARGE SCALE GENOMIC DNA]</scope>
</reference>
<dbReference type="PROSITE" id="PS51354">
    <property type="entry name" value="GLUTAREDOXIN_2"/>
    <property type="match status" value="1"/>
</dbReference>
<sequence>MELSSERREEILKQLHFMQLQLESYSNICYAITSNTINVRKKFVERNGSIRGRRNLVKNTVRTMTQKMAVESTFIIPEEGKVVVYLTTCGILRKAFEKCRIATNLLEAFRIKFEIRDLNISSEYVDELIERLQIPQKSRNLVFDCLPSIYINGYYFGNEATLEELNDKKLLTKVLENCQTFPEIGLDYFQRTSSTCSECGGRGYVVCRICHGSRRHHHSTSSIVFGLQLRCSFCDVNGITRCASC</sequence>
<dbReference type="InterPro" id="IPR036249">
    <property type="entry name" value="Thioredoxin-like_sf"/>
</dbReference>
<dbReference type="PANTHER" id="PTHR46990:SF1">
    <property type="entry name" value="GLUTAREDOXIN DOMAIN-CONTAINING CYSTEINE-RICH PROTEIN 1"/>
    <property type="match status" value="1"/>
</dbReference>
<name>A0A8S1ENY1_9PELO</name>
<dbReference type="GO" id="GO:0007605">
    <property type="term" value="P:sensory perception of sound"/>
    <property type="evidence" value="ECO:0007669"/>
    <property type="project" value="InterPro"/>
</dbReference>
<dbReference type="SUPFAM" id="SSF52833">
    <property type="entry name" value="Thioredoxin-like"/>
    <property type="match status" value="1"/>
</dbReference>
<keyword evidence="2" id="KW-1185">Reference proteome</keyword>
<organism evidence="1 2">
    <name type="scientific">Caenorhabditis bovis</name>
    <dbReference type="NCBI Taxonomy" id="2654633"/>
    <lineage>
        <taxon>Eukaryota</taxon>
        <taxon>Metazoa</taxon>
        <taxon>Ecdysozoa</taxon>
        <taxon>Nematoda</taxon>
        <taxon>Chromadorea</taxon>
        <taxon>Rhabditida</taxon>
        <taxon>Rhabditina</taxon>
        <taxon>Rhabditomorpha</taxon>
        <taxon>Rhabditoidea</taxon>
        <taxon>Rhabditidae</taxon>
        <taxon>Peloderinae</taxon>
        <taxon>Caenorhabditis</taxon>
    </lineage>
</organism>
<comment type="caution">
    <text evidence="1">The sequence shown here is derived from an EMBL/GenBank/DDBJ whole genome shotgun (WGS) entry which is preliminary data.</text>
</comment>
<evidence type="ECO:0000313" key="1">
    <source>
        <dbReference type="EMBL" id="CAB3402769.1"/>
    </source>
</evidence>
<dbReference type="EMBL" id="CADEPM010000003">
    <property type="protein sequence ID" value="CAB3402769.1"/>
    <property type="molecule type" value="Genomic_DNA"/>
</dbReference>
<dbReference type="PANTHER" id="PTHR46990">
    <property type="entry name" value="GLUTAREDOXIN DOMAIN-CONTAINING CYSTEINE-RICH PROTEIN 1"/>
    <property type="match status" value="1"/>
</dbReference>
<evidence type="ECO:0000313" key="2">
    <source>
        <dbReference type="Proteomes" id="UP000494206"/>
    </source>
</evidence>
<dbReference type="Proteomes" id="UP000494206">
    <property type="component" value="Unassembled WGS sequence"/>
</dbReference>
<evidence type="ECO:0008006" key="3">
    <source>
        <dbReference type="Google" id="ProtNLM"/>
    </source>
</evidence>
<gene>
    <name evidence="1" type="ORF">CBOVIS_LOCUS5343</name>
</gene>
<dbReference type="AlphaFoldDB" id="A0A8S1ENY1"/>
<proteinExistence type="predicted"/>